<protein>
    <recommendedName>
        <fullName evidence="1">Endonuclease/exonuclease/phosphatase domain-containing protein</fullName>
    </recommendedName>
</protein>
<dbReference type="GO" id="GO:0003824">
    <property type="term" value="F:catalytic activity"/>
    <property type="evidence" value="ECO:0007669"/>
    <property type="project" value="InterPro"/>
</dbReference>
<dbReference type="InterPro" id="IPR005135">
    <property type="entry name" value="Endo/exonuclease/phosphatase"/>
</dbReference>
<gene>
    <name evidence="2" type="ORF">g.28765</name>
</gene>
<dbReference type="InterPro" id="IPR052560">
    <property type="entry name" value="RdDP_mobile_element"/>
</dbReference>
<evidence type="ECO:0000313" key="2">
    <source>
        <dbReference type="EMBL" id="MBY73146.1"/>
    </source>
</evidence>
<organism evidence="2">
    <name type="scientific">Sipha flava</name>
    <name type="common">yellow sugarcane aphid</name>
    <dbReference type="NCBI Taxonomy" id="143950"/>
    <lineage>
        <taxon>Eukaryota</taxon>
        <taxon>Metazoa</taxon>
        <taxon>Ecdysozoa</taxon>
        <taxon>Arthropoda</taxon>
        <taxon>Hexapoda</taxon>
        <taxon>Insecta</taxon>
        <taxon>Pterygota</taxon>
        <taxon>Neoptera</taxon>
        <taxon>Paraneoptera</taxon>
        <taxon>Hemiptera</taxon>
        <taxon>Sternorrhyncha</taxon>
        <taxon>Aphidomorpha</taxon>
        <taxon>Aphidoidea</taxon>
        <taxon>Aphididae</taxon>
        <taxon>Sipha</taxon>
    </lineage>
</organism>
<dbReference type="InterPro" id="IPR036691">
    <property type="entry name" value="Endo/exonu/phosph_ase_sf"/>
</dbReference>
<evidence type="ECO:0000259" key="1">
    <source>
        <dbReference type="Pfam" id="PF14529"/>
    </source>
</evidence>
<dbReference type="PANTHER" id="PTHR36688:SF1">
    <property type="entry name" value="ENDONUCLEASE_EXONUCLEASE_PHOSPHATASE DOMAIN-CONTAINING PROTEIN"/>
    <property type="match status" value="1"/>
</dbReference>
<proteinExistence type="predicted"/>
<sequence>MRLAAIRPHIKYGSAIFTKPSIDIISSKMTEIDDIEVITIDLGKCAVTSVYKPPNSPFKFHKPKNFAARNVRIIFGDFNCHSTSWEYNETNNDDHALETWAVSEELSLIHDHKLPPSGKRGYSPDIIFVSEAISIQCFKKMCEPIPSTQHRPIKCDISAAIKPNFVPFKRRFNFRKADWTAFAKELDEKIGCIAPTSDNYDQFVEIVMMF</sequence>
<accession>A0A2S2Q5Y5</accession>
<dbReference type="AlphaFoldDB" id="A0A2S2Q5Y5"/>
<feature type="domain" description="Endonuclease/exonuclease/phosphatase" evidence="1">
    <location>
        <begin position="48"/>
        <end position="137"/>
    </location>
</feature>
<reference evidence="2" key="1">
    <citation type="submission" date="2018-04" db="EMBL/GenBank/DDBJ databases">
        <title>Transcriptome assembly of Sipha flava.</title>
        <authorList>
            <person name="Scully E.D."/>
            <person name="Geib S.M."/>
            <person name="Palmer N.A."/>
            <person name="Koch K."/>
            <person name="Bradshaw J."/>
            <person name="Heng-Moss T."/>
            <person name="Sarath G."/>
        </authorList>
    </citation>
    <scope>NUCLEOTIDE SEQUENCE</scope>
</reference>
<name>A0A2S2Q5Y5_9HEMI</name>
<dbReference type="PANTHER" id="PTHR36688">
    <property type="entry name" value="ENDO/EXONUCLEASE/PHOSPHATASE DOMAIN-CONTAINING PROTEIN"/>
    <property type="match status" value="1"/>
</dbReference>
<dbReference type="Pfam" id="PF14529">
    <property type="entry name" value="Exo_endo_phos_2"/>
    <property type="match status" value="1"/>
</dbReference>
<dbReference type="Gene3D" id="3.60.10.10">
    <property type="entry name" value="Endonuclease/exonuclease/phosphatase"/>
    <property type="match status" value="1"/>
</dbReference>
<dbReference type="SUPFAM" id="SSF56219">
    <property type="entry name" value="DNase I-like"/>
    <property type="match status" value="1"/>
</dbReference>
<dbReference type="EMBL" id="GGMS01003943">
    <property type="protein sequence ID" value="MBY73146.1"/>
    <property type="molecule type" value="Transcribed_RNA"/>
</dbReference>